<dbReference type="RefSeq" id="WP_145446151.1">
    <property type="nucleotide sequence ID" value="NZ_CP036280.1"/>
</dbReference>
<evidence type="ECO:0000256" key="9">
    <source>
        <dbReference type="SAM" id="MobiDB-lite"/>
    </source>
</evidence>
<gene>
    <name evidence="10" type="primary">yedK</name>
    <name evidence="10" type="ORF">Pan265_18190</name>
</gene>
<dbReference type="Pfam" id="PF02586">
    <property type="entry name" value="SRAP"/>
    <property type="match status" value="1"/>
</dbReference>
<dbReference type="GO" id="GO:0016829">
    <property type="term" value="F:lyase activity"/>
    <property type="evidence" value="ECO:0007669"/>
    <property type="project" value="UniProtKB-KW"/>
</dbReference>
<dbReference type="OrthoDB" id="9782620at2"/>
<evidence type="ECO:0000256" key="8">
    <source>
        <dbReference type="RuleBase" id="RU364100"/>
    </source>
</evidence>
<keyword evidence="5" id="KW-0190">Covalent protein-DNA linkage</keyword>
<dbReference type="GO" id="GO:0008233">
    <property type="term" value="F:peptidase activity"/>
    <property type="evidence" value="ECO:0007669"/>
    <property type="project" value="UniProtKB-KW"/>
</dbReference>
<keyword evidence="3" id="KW-0227">DNA damage</keyword>
<evidence type="ECO:0000313" key="11">
    <source>
        <dbReference type="Proteomes" id="UP000320386"/>
    </source>
</evidence>
<evidence type="ECO:0000256" key="3">
    <source>
        <dbReference type="ARBA" id="ARBA00022763"/>
    </source>
</evidence>
<evidence type="ECO:0000256" key="2">
    <source>
        <dbReference type="ARBA" id="ARBA00022670"/>
    </source>
</evidence>
<evidence type="ECO:0000256" key="4">
    <source>
        <dbReference type="ARBA" id="ARBA00022801"/>
    </source>
</evidence>
<keyword evidence="6" id="KW-0238">DNA-binding</keyword>
<dbReference type="KEGG" id="mcad:Pan265_18190"/>
<feature type="region of interest" description="Disordered" evidence="9">
    <location>
        <begin position="232"/>
        <end position="260"/>
    </location>
</feature>
<proteinExistence type="inferred from homology"/>
<keyword evidence="4 8" id="KW-0378">Hydrolase</keyword>
<dbReference type="Gene3D" id="3.90.1680.10">
    <property type="entry name" value="SOS response associated peptidase-like"/>
    <property type="match status" value="1"/>
</dbReference>
<keyword evidence="2 8" id="KW-0645">Protease</keyword>
<feature type="compositionally biased region" description="Polar residues" evidence="9">
    <location>
        <begin position="241"/>
        <end position="260"/>
    </location>
</feature>
<dbReference type="AlphaFoldDB" id="A0A518BYA5"/>
<evidence type="ECO:0000313" key="10">
    <source>
        <dbReference type="EMBL" id="QDU71960.1"/>
    </source>
</evidence>
<sequence>MCARFTITLDLEDIADLYGVSVTDIRHTPAGTHPYAHRTDARHNIGPRDLITIVQRNHHHQTQLNRVWWDFTPTRQPRPDRTWHNAVSEKARDTQGVGRIYRSALRHSRCLIPFQGFYEWQRQLTGPKQPWCIRPTNHARHHAFAGITSRWTDRQGNTIEGATLFTTRANSLMSWIHNEKPRMPVILDPDRQAQWLSPDLDDPDTAAELLQPLPDHTLEAWPVARRLNNPRTDHAACATPTGDTLNQPPTDDTATRTLFD</sequence>
<dbReference type="PANTHER" id="PTHR13604:SF0">
    <property type="entry name" value="ABASIC SITE PROCESSING PROTEIN HMCES"/>
    <property type="match status" value="1"/>
</dbReference>
<evidence type="ECO:0000256" key="1">
    <source>
        <dbReference type="ARBA" id="ARBA00008136"/>
    </source>
</evidence>
<dbReference type="GO" id="GO:0006508">
    <property type="term" value="P:proteolysis"/>
    <property type="evidence" value="ECO:0007669"/>
    <property type="project" value="UniProtKB-KW"/>
</dbReference>
<keyword evidence="7" id="KW-0456">Lyase</keyword>
<evidence type="ECO:0000256" key="6">
    <source>
        <dbReference type="ARBA" id="ARBA00023125"/>
    </source>
</evidence>
<reference evidence="10 11" key="1">
    <citation type="submission" date="2019-02" db="EMBL/GenBank/DDBJ databases">
        <title>Deep-cultivation of Planctomycetes and their phenomic and genomic characterization uncovers novel biology.</title>
        <authorList>
            <person name="Wiegand S."/>
            <person name="Jogler M."/>
            <person name="Boedeker C."/>
            <person name="Pinto D."/>
            <person name="Vollmers J."/>
            <person name="Rivas-Marin E."/>
            <person name="Kohn T."/>
            <person name="Peeters S.H."/>
            <person name="Heuer A."/>
            <person name="Rast P."/>
            <person name="Oberbeckmann S."/>
            <person name="Bunk B."/>
            <person name="Jeske O."/>
            <person name="Meyerdierks A."/>
            <person name="Storesund J.E."/>
            <person name="Kallscheuer N."/>
            <person name="Luecker S."/>
            <person name="Lage O.M."/>
            <person name="Pohl T."/>
            <person name="Merkel B.J."/>
            <person name="Hornburger P."/>
            <person name="Mueller R.-W."/>
            <person name="Bruemmer F."/>
            <person name="Labrenz M."/>
            <person name="Spormann A.M."/>
            <person name="Op den Camp H."/>
            <person name="Overmann J."/>
            <person name="Amann R."/>
            <person name="Jetten M.S.M."/>
            <person name="Mascher T."/>
            <person name="Medema M.H."/>
            <person name="Devos D.P."/>
            <person name="Kaster A.-K."/>
            <person name="Ovreas L."/>
            <person name="Rohde M."/>
            <person name="Galperin M.Y."/>
            <person name="Jogler C."/>
        </authorList>
    </citation>
    <scope>NUCLEOTIDE SEQUENCE [LARGE SCALE GENOMIC DNA]</scope>
    <source>
        <strain evidence="10 11">Pan265</strain>
    </source>
</reference>
<dbReference type="EMBL" id="CP036280">
    <property type="protein sequence ID" value="QDU71960.1"/>
    <property type="molecule type" value="Genomic_DNA"/>
</dbReference>
<protein>
    <recommendedName>
        <fullName evidence="8">Abasic site processing protein</fullName>
        <ecNumber evidence="8">3.4.-.-</ecNumber>
    </recommendedName>
</protein>
<dbReference type="PANTHER" id="PTHR13604">
    <property type="entry name" value="DC12-RELATED"/>
    <property type="match status" value="1"/>
</dbReference>
<organism evidence="10 11">
    <name type="scientific">Mucisphaera calidilacus</name>
    <dbReference type="NCBI Taxonomy" id="2527982"/>
    <lineage>
        <taxon>Bacteria</taxon>
        <taxon>Pseudomonadati</taxon>
        <taxon>Planctomycetota</taxon>
        <taxon>Phycisphaerae</taxon>
        <taxon>Phycisphaerales</taxon>
        <taxon>Phycisphaeraceae</taxon>
        <taxon>Mucisphaera</taxon>
    </lineage>
</organism>
<dbReference type="GO" id="GO:0106300">
    <property type="term" value="P:protein-DNA covalent cross-linking repair"/>
    <property type="evidence" value="ECO:0007669"/>
    <property type="project" value="InterPro"/>
</dbReference>
<dbReference type="InterPro" id="IPR003738">
    <property type="entry name" value="SRAP"/>
</dbReference>
<dbReference type="GO" id="GO:0003697">
    <property type="term" value="F:single-stranded DNA binding"/>
    <property type="evidence" value="ECO:0007669"/>
    <property type="project" value="InterPro"/>
</dbReference>
<evidence type="ECO:0000256" key="7">
    <source>
        <dbReference type="ARBA" id="ARBA00023239"/>
    </source>
</evidence>
<comment type="similarity">
    <text evidence="1 8">Belongs to the SOS response-associated peptidase family.</text>
</comment>
<dbReference type="Proteomes" id="UP000320386">
    <property type="component" value="Chromosome"/>
</dbReference>
<dbReference type="EC" id="3.4.-.-" evidence="8"/>
<evidence type="ECO:0000256" key="5">
    <source>
        <dbReference type="ARBA" id="ARBA00023124"/>
    </source>
</evidence>
<accession>A0A518BYA5</accession>
<name>A0A518BYA5_9BACT</name>
<dbReference type="InterPro" id="IPR036590">
    <property type="entry name" value="SRAP-like"/>
</dbReference>
<dbReference type="SUPFAM" id="SSF143081">
    <property type="entry name" value="BB1717-like"/>
    <property type="match status" value="1"/>
</dbReference>
<keyword evidence="11" id="KW-1185">Reference proteome</keyword>